<evidence type="ECO:0000256" key="7">
    <source>
        <dbReference type="SAM" id="MobiDB-lite"/>
    </source>
</evidence>
<dbReference type="SMART" id="SM00717">
    <property type="entry name" value="SANT"/>
    <property type="match status" value="2"/>
</dbReference>
<dbReference type="SUPFAM" id="SSF46689">
    <property type="entry name" value="Homeodomain-like"/>
    <property type="match status" value="1"/>
</dbReference>
<proteinExistence type="predicted"/>
<accession>A0A830BJU5</accession>
<dbReference type="CDD" id="cd00167">
    <property type="entry name" value="SANT"/>
    <property type="match status" value="2"/>
</dbReference>
<evidence type="ECO:0000259" key="9">
    <source>
        <dbReference type="PROSITE" id="PS51294"/>
    </source>
</evidence>
<dbReference type="GO" id="GO:0005634">
    <property type="term" value="C:nucleus"/>
    <property type="evidence" value="ECO:0007669"/>
    <property type="project" value="UniProtKB-SubCell"/>
</dbReference>
<dbReference type="FunFam" id="1.10.10.60:FF:000185">
    <property type="entry name" value="MYB transcription factor"/>
    <property type="match status" value="1"/>
</dbReference>
<gene>
    <name evidence="10" type="ORF">PHJA_000713600</name>
</gene>
<comment type="caution">
    <text evidence="10">The sequence shown here is derived from an EMBL/GenBank/DDBJ whole genome shotgun (WGS) entry which is preliminary data.</text>
</comment>
<evidence type="ECO:0000256" key="3">
    <source>
        <dbReference type="ARBA" id="ARBA00023015"/>
    </source>
</evidence>
<evidence type="ECO:0000256" key="1">
    <source>
        <dbReference type="ARBA" id="ARBA00004123"/>
    </source>
</evidence>
<keyword evidence="2" id="KW-0677">Repeat</keyword>
<organism evidence="10 11">
    <name type="scientific">Phtheirospermum japonicum</name>
    <dbReference type="NCBI Taxonomy" id="374723"/>
    <lineage>
        <taxon>Eukaryota</taxon>
        <taxon>Viridiplantae</taxon>
        <taxon>Streptophyta</taxon>
        <taxon>Embryophyta</taxon>
        <taxon>Tracheophyta</taxon>
        <taxon>Spermatophyta</taxon>
        <taxon>Magnoliopsida</taxon>
        <taxon>eudicotyledons</taxon>
        <taxon>Gunneridae</taxon>
        <taxon>Pentapetalae</taxon>
        <taxon>asterids</taxon>
        <taxon>lamiids</taxon>
        <taxon>Lamiales</taxon>
        <taxon>Orobanchaceae</taxon>
        <taxon>Orobanchaceae incertae sedis</taxon>
        <taxon>Phtheirospermum</taxon>
    </lineage>
</organism>
<dbReference type="FunFam" id="1.10.10.60:FF:000140">
    <property type="entry name" value="Myb transcription factor"/>
    <property type="match status" value="1"/>
</dbReference>
<evidence type="ECO:0000313" key="11">
    <source>
        <dbReference type="Proteomes" id="UP000653305"/>
    </source>
</evidence>
<dbReference type="PANTHER" id="PTHR47997:SF87">
    <property type="entry name" value="TRANSCRIPTION FACTOR MYB26"/>
    <property type="match status" value="1"/>
</dbReference>
<evidence type="ECO:0000256" key="2">
    <source>
        <dbReference type="ARBA" id="ARBA00022737"/>
    </source>
</evidence>
<dbReference type="InterPro" id="IPR009057">
    <property type="entry name" value="Homeodomain-like_sf"/>
</dbReference>
<protein>
    <submittedName>
        <fullName evidence="10">Transcription factor myb86</fullName>
    </submittedName>
</protein>
<dbReference type="EMBL" id="BMAC01000110">
    <property type="protein sequence ID" value="GFP85699.1"/>
    <property type="molecule type" value="Genomic_DNA"/>
</dbReference>
<dbReference type="PROSITE" id="PS50090">
    <property type="entry name" value="MYB_LIKE"/>
    <property type="match status" value="2"/>
</dbReference>
<feature type="domain" description="Myb-like" evidence="8">
    <location>
        <begin position="62"/>
        <end position="112"/>
    </location>
</feature>
<evidence type="ECO:0000256" key="4">
    <source>
        <dbReference type="ARBA" id="ARBA00023125"/>
    </source>
</evidence>
<keyword evidence="3" id="KW-0805">Transcription regulation</keyword>
<evidence type="ECO:0000259" key="8">
    <source>
        <dbReference type="PROSITE" id="PS50090"/>
    </source>
</evidence>
<evidence type="ECO:0000256" key="5">
    <source>
        <dbReference type="ARBA" id="ARBA00023163"/>
    </source>
</evidence>
<keyword evidence="4" id="KW-0238">DNA-binding</keyword>
<dbReference type="GO" id="GO:0003677">
    <property type="term" value="F:DNA binding"/>
    <property type="evidence" value="ECO:0007669"/>
    <property type="project" value="UniProtKB-KW"/>
</dbReference>
<sequence length="333" mass="36470">MGHHNCCSKQKVKRGLWSPEEDEKLINYISTYGHGCWSAVPRLAGLQRCGKSCRLRWINYLRPDLKRGNFSPHEAAIIIELHKVLGNRWAQIAKHLPGRTDNEVKNFWNSSIKKKLINSTNHTQRLSPHLPYFSGNTHTHTPSPSSHQHLNITPIPNQICTPTPNTLNTPTPLTIDQHLGFNNPVMMNNNFHANLIMTPPFSNYYWPQNQTLINNYQDDNAIFNFNSPGPLLPYDPVTMNGFDNKGIEFVGPSSPVKNAGLSSGAGKPDPPGSPKSTDYIESLLASFGSPSAPPSLAASAPGGGGGGLLSCSSGFLGNPSFPCGTQLSYDNYI</sequence>
<dbReference type="PANTHER" id="PTHR47997">
    <property type="entry name" value="MYB DOMAIN PROTEIN 55"/>
    <property type="match status" value="1"/>
</dbReference>
<dbReference type="AlphaFoldDB" id="A0A830BJU5"/>
<keyword evidence="6" id="KW-0539">Nucleus</keyword>
<comment type="subcellular location">
    <subcellularLocation>
        <location evidence="1">Nucleus</location>
    </subcellularLocation>
</comment>
<dbReference type="PROSITE" id="PS51294">
    <property type="entry name" value="HTH_MYB"/>
    <property type="match status" value="2"/>
</dbReference>
<feature type="compositionally biased region" description="Low complexity" evidence="7">
    <location>
        <begin position="137"/>
        <end position="147"/>
    </location>
</feature>
<reference evidence="10" key="1">
    <citation type="submission" date="2020-07" db="EMBL/GenBank/DDBJ databases">
        <title>Ethylene signaling mediates host invasion by parasitic plants.</title>
        <authorList>
            <person name="Yoshida S."/>
        </authorList>
    </citation>
    <scope>NUCLEOTIDE SEQUENCE</scope>
    <source>
        <strain evidence="10">Okayama</strain>
    </source>
</reference>
<dbReference type="OrthoDB" id="2143914at2759"/>
<dbReference type="InterPro" id="IPR051953">
    <property type="entry name" value="Plant_SW-associated_TFs"/>
</dbReference>
<evidence type="ECO:0000256" key="6">
    <source>
        <dbReference type="ARBA" id="ARBA00023242"/>
    </source>
</evidence>
<dbReference type="InterPro" id="IPR001005">
    <property type="entry name" value="SANT/Myb"/>
</dbReference>
<feature type="region of interest" description="Disordered" evidence="7">
    <location>
        <begin position="258"/>
        <end position="278"/>
    </location>
</feature>
<feature type="domain" description="Myb-like" evidence="8">
    <location>
        <begin position="9"/>
        <end position="61"/>
    </location>
</feature>
<name>A0A830BJU5_9LAMI</name>
<keyword evidence="11" id="KW-1185">Reference proteome</keyword>
<evidence type="ECO:0000313" key="10">
    <source>
        <dbReference type="EMBL" id="GFP85699.1"/>
    </source>
</evidence>
<dbReference type="Proteomes" id="UP000653305">
    <property type="component" value="Unassembled WGS sequence"/>
</dbReference>
<feature type="region of interest" description="Disordered" evidence="7">
    <location>
        <begin position="127"/>
        <end position="148"/>
    </location>
</feature>
<feature type="domain" description="HTH myb-type" evidence="9">
    <location>
        <begin position="9"/>
        <end position="61"/>
    </location>
</feature>
<keyword evidence="5" id="KW-0804">Transcription</keyword>
<feature type="domain" description="HTH myb-type" evidence="9">
    <location>
        <begin position="62"/>
        <end position="116"/>
    </location>
</feature>
<dbReference type="Pfam" id="PF00249">
    <property type="entry name" value="Myb_DNA-binding"/>
    <property type="match status" value="2"/>
</dbReference>
<dbReference type="InterPro" id="IPR017930">
    <property type="entry name" value="Myb_dom"/>
</dbReference>
<dbReference type="Gene3D" id="1.10.10.60">
    <property type="entry name" value="Homeodomain-like"/>
    <property type="match status" value="2"/>
</dbReference>